<dbReference type="AlphaFoldDB" id="A0A2H1J7A0"/>
<organism evidence="4 5">
    <name type="scientific">Brevibacterium linens</name>
    <dbReference type="NCBI Taxonomy" id="1703"/>
    <lineage>
        <taxon>Bacteria</taxon>
        <taxon>Bacillati</taxon>
        <taxon>Actinomycetota</taxon>
        <taxon>Actinomycetes</taxon>
        <taxon>Micrococcales</taxon>
        <taxon>Brevibacteriaceae</taxon>
        <taxon>Brevibacterium</taxon>
    </lineage>
</organism>
<protein>
    <submittedName>
        <fullName evidence="4">Short-chain dehydrogenase</fullName>
    </submittedName>
</protein>
<evidence type="ECO:0000313" key="5">
    <source>
        <dbReference type="Proteomes" id="UP000234498"/>
    </source>
</evidence>
<dbReference type="CDD" id="cd05233">
    <property type="entry name" value="SDR_c"/>
    <property type="match status" value="1"/>
</dbReference>
<dbReference type="PANTHER" id="PTHR42760:SF37">
    <property type="entry name" value="CLAVALDEHYDE DEHYDROGENASE"/>
    <property type="match status" value="1"/>
</dbReference>
<reference evidence="4 5" key="1">
    <citation type="submission" date="2017-03" db="EMBL/GenBank/DDBJ databases">
        <authorList>
            <person name="Afonso C.L."/>
            <person name="Miller P.J."/>
            <person name="Scott M.A."/>
            <person name="Spackman E."/>
            <person name="Goraichik I."/>
            <person name="Dimitrov K.M."/>
            <person name="Suarez D.L."/>
            <person name="Swayne D.E."/>
        </authorList>
    </citation>
    <scope>NUCLEOTIDE SEQUENCE [LARGE SCALE GENOMIC DNA]</scope>
    <source>
        <strain evidence="4 5">Mu101</strain>
    </source>
</reference>
<dbReference type="InterPro" id="IPR036291">
    <property type="entry name" value="NAD(P)-bd_dom_sf"/>
</dbReference>
<comment type="similarity">
    <text evidence="1">Belongs to the short-chain dehydrogenases/reductases (SDR) family.</text>
</comment>
<feature type="region of interest" description="Disordered" evidence="3">
    <location>
        <begin position="1"/>
        <end position="20"/>
    </location>
</feature>
<dbReference type="SUPFAM" id="SSF51735">
    <property type="entry name" value="NAD(P)-binding Rossmann-fold domains"/>
    <property type="match status" value="1"/>
</dbReference>
<sequence>MTEKLPYGTNMPAGDSATEATAVPSETIALITGGARGIGRHLSEAFAKAGYDVIVTATSAEKAEAAADEIAEATGGAVTGVGLRTDDVTAVKQLRDSVAELEKSTGKRLQVLINNAGRIESTEGPLWDADPESLKSVVDANVTGVALMINVFAPVLMAGAEAAGRPSRIIDLNSGSGAQGTPAYAVYSASKASLFRLADSVVHFGHDKGLRIFEMAPGVVETAMTKSMPVHDFREGDDWTSPEQVTGLALALASGTLDAFTGRYVRAGKDSEESLLAEAADGLSDPTRRLVLGC</sequence>
<dbReference type="GO" id="GO:0016616">
    <property type="term" value="F:oxidoreductase activity, acting on the CH-OH group of donors, NAD or NADP as acceptor"/>
    <property type="evidence" value="ECO:0007669"/>
    <property type="project" value="TreeGrafter"/>
</dbReference>
<dbReference type="Gene3D" id="3.40.50.720">
    <property type="entry name" value="NAD(P)-binding Rossmann-like Domain"/>
    <property type="match status" value="1"/>
</dbReference>
<gene>
    <name evidence="4" type="ORF">BLIN101_02010</name>
</gene>
<dbReference type="PRINTS" id="PR00081">
    <property type="entry name" value="GDHRDH"/>
</dbReference>
<dbReference type="RefSeq" id="WP_101595275.1">
    <property type="nucleotide sequence ID" value="NZ_FXZA01000010.1"/>
</dbReference>
<dbReference type="Pfam" id="PF00106">
    <property type="entry name" value="adh_short"/>
    <property type="match status" value="1"/>
</dbReference>
<dbReference type="PANTHER" id="PTHR42760">
    <property type="entry name" value="SHORT-CHAIN DEHYDROGENASES/REDUCTASES FAMILY MEMBER"/>
    <property type="match status" value="1"/>
</dbReference>
<dbReference type="InterPro" id="IPR002347">
    <property type="entry name" value="SDR_fam"/>
</dbReference>
<accession>A0A2H1J7A0</accession>
<dbReference type="Proteomes" id="UP000234498">
    <property type="component" value="Unassembled WGS sequence"/>
</dbReference>
<keyword evidence="2" id="KW-0560">Oxidoreductase</keyword>
<dbReference type="EMBL" id="FXZA01000010">
    <property type="protein sequence ID" value="SMX83350.1"/>
    <property type="molecule type" value="Genomic_DNA"/>
</dbReference>
<evidence type="ECO:0000256" key="3">
    <source>
        <dbReference type="SAM" id="MobiDB-lite"/>
    </source>
</evidence>
<name>A0A2H1J7A0_BRELN</name>
<evidence type="ECO:0000256" key="2">
    <source>
        <dbReference type="ARBA" id="ARBA00023002"/>
    </source>
</evidence>
<dbReference type="OrthoDB" id="9804774at2"/>
<evidence type="ECO:0000256" key="1">
    <source>
        <dbReference type="ARBA" id="ARBA00006484"/>
    </source>
</evidence>
<proteinExistence type="inferred from homology"/>
<evidence type="ECO:0000313" key="4">
    <source>
        <dbReference type="EMBL" id="SMX83350.1"/>
    </source>
</evidence>